<dbReference type="NCBIfam" id="NF002673">
    <property type="entry name" value="PRK02399.1-1"/>
    <property type="match status" value="1"/>
</dbReference>
<dbReference type="KEGG" id="hadh:FRZ61_41400"/>
<dbReference type="PROSITE" id="PS50893">
    <property type="entry name" value="ABC_TRANSPORTER_2"/>
    <property type="match status" value="1"/>
</dbReference>
<dbReference type="PANTHER" id="PTHR31862:SF1">
    <property type="entry name" value="UPF0261 DOMAIN PROTEIN (AFU_ORTHOLOGUE AFUA_1G10120)"/>
    <property type="match status" value="1"/>
</dbReference>
<evidence type="ECO:0000313" key="6">
    <source>
        <dbReference type="EMBL" id="QEX24199.1"/>
    </source>
</evidence>
<dbReference type="InterPro" id="IPR051353">
    <property type="entry name" value="Tobamovirus_resist_UPF0261"/>
</dbReference>
<dbReference type="SUPFAM" id="SSF52540">
    <property type="entry name" value="P-loop containing nucleoside triphosphate hydrolases"/>
    <property type="match status" value="1"/>
</dbReference>
<dbReference type="Gene3D" id="3.40.50.12030">
    <property type="entry name" value="Uncharacterised protein family UPF0261, NC domain"/>
    <property type="match status" value="1"/>
</dbReference>
<dbReference type="CDD" id="cd15488">
    <property type="entry name" value="Tm-1-like"/>
    <property type="match status" value="1"/>
</dbReference>
<protein>
    <recommendedName>
        <fullName evidence="3">UPF0261 protein FRZ61_41400</fullName>
    </recommendedName>
</protein>
<keyword evidence="7" id="KW-1185">Reference proteome</keyword>
<dbReference type="InterPro" id="IPR044122">
    <property type="entry name" value="UPF0261_N"/>
</dbReference>
<keyword evidence="1" id="KW-0547">Nucleotide-binding</keyword>
<dbReference type="CDD" id="cd03224">
    <property type="entry name" value="ABC_TM1139_LivF_branched"/>
    <property type="match status" value="1"/>
</dbReference>
<dbReference type="Gene3D" id="3.40.50.12020">
    <property type="entry name" value="Uncharacterised protein family UPF0261, NN domain"/>
    <property type="match status" value="1"/>
</dbReference>
<feature type="domain" description="ABC transporter" evidence="5">
    <location>
        <begin position="23"/>
        <end position="252"/>
    </location>
</feature>
<evidence type="ECO:0000259" key="5">
    <source>
        <dbReference type="PROSITE" id="PS50893"/>
    </source>
</evidence>
<sequence>MAEAWNAPETPAAKPAKSDTPALVVQDLHVYYGPSHVLQGVDINLPSGVFAIVGRNGMGKTTLCRTIMGLTPATRGSIKVHGQELLGRAPNDIVNAGVGYVPQGRRVWPSLTVDEHLRLAARSGRKGTWTVERIYEAFPRLTERKRNGGGQLSGGEQQMLAIGRALLANPSLLVMDEPTEGLAPVIVQQVERMLRRLADEGEISVLLIEQNIGVATQVASRVGIMVNGRLLREMPAAELAADRELQQRLLGMATHGEEPEPEAPAPEAEAESAEPATRMFRVRRQDNSEAVEASPLTEAVFTIDRAPTRWSAGNPLMEPPATAEPEAPVPMAEPEPAAALSQVPVARIAGRSAYVAGTFDTKGRELGFIANKLQRLGLRVVTVDLSTSQRPSPADVGPAEVARFHPKGTGAVFTNDRGSAVANMAEAFARFVLSRRDLGGLISAGGSGGTALATRAMQALPVGVPKIMVSTVASGDVRRYVGPSDICMIYSVTDVQGINHISEQVLSNAAHAMAGMIAHRNDGREATATKPAIGLTMFGLTTPCVQLVTKALEHRFDCLVFHATGTGGQSMEKLADSGLLAGLIDSTTTEIADLFMGGVFSAGEDRLGAVIRTGLPYVGSVGALDMVNFGPMETVPEKYKGRKFHIHNPSVTLMRTTPEENAEMGRWIAEKLNRCSGPVRFLLPEGGVSGIDAPGQPFWDPAADKALYDAIERHLVKSERRRLIRLPFHINEPGFASALVANFLEIVGPAAGSPQHHHAPQQMATA</sequence>
<dbReference type="GO" id="GO:0005524">
    <property type="term" value="F:ATP binding"/>
    <property type="evidence" value="ECO:0007669"/>
    <property type="project" value="UniProtKB-KW"/>
</dbReference>
<dbReference type="RefSeq" id="WP_151119499.1">
    <property type="nucleotide sequence ID" value="NZ_CP042582.1"/>
</dbReference>
<dbReference type="InterPro" id="IPR003593">
    <property type="entry name" value="AAA+_ATPase"/>
</dbReference>
<comment type="similarity">
    <text evidence="3">Belongs to the UPF0261 family.</text>
</comment>
<gene>
    <name evidence="6" type="ORF">FRZ61_41400</name>
</gene>
<evidence type="ECO:0000256" key="2">
    <source>
        <dbReference type="ARBA" id="ARBA00022840"/>
    </source>
</evidence>
<evidence type="ECO:0000256" key="3">
    <source>
        <dbReference type="HAMAP-Rule" id="MF_00677"/>
    </source>
</evidence>
<feature type="region of interest" description="Disordered" evidence="4">
    <location>
        <begin position="256"/>
        <end position="275"/>
    </location>
</feature>
<dbReference type="Gene3D" id="3.40.50.300">
    <property type="entry name" value="P-loop containing nucleotide triphosphate hydrolases"/>
    <property type="match status" value="1"/>
</dbReference>
<dbReference type="HAMAP" id="MF_00677">
    <property type="entry name" value="UPF0261"/>
    <property type="match status" value="1"/>
</dbReference>
<dbReference type="NCBIfam" id="NF002674">
    <property type="entry name" value="PRK02399.1-2"/>
    <property type="match status" value="1"/>
</dbReference>
<reference evidence="6 7" key="1">
    <citation type="submission" date="2019-08" db="EMBL/GenBank/DDBJ databases">
        <title>Hyperibacter terrae gen. nov., sp. nov. and Hyperibacter viscosus sp. nov., two new members in the family Rhodospirillaceae isolated from the rhizosphere of Hypericum perforatum.</title>
        <authorList>
            <person name="Noviana Z."/>
        </authorList>
    </citation>
    <scope>NUCLEOTIDE SEQUENCE [LARGE SCALE GENOMIC DNA]</scope>
    <source>
        <strain evidence="6 7">R5959</strain>
    </source>
</reference>
<dbReference type="InterPro" id="IPR056778">
    <property type="entry name" value="UPF0261_C"/>
</dbReference>
<keyword evidence="2" id="KW-0067">ATP-binding</keyword>
<dbReference type="GO" id="GO:0016887">
    <property type="term" value="F:ATP hydrolysis activity"/>
    <property type="evidence" value="ECO:0007669"/>
    <property type="project" value="InterPro"/>
</dbReference>
<proteinExistence type="inferred from homology"/>
<dbReference type="InterPro" id="IPR003439">
    <property type="entry name" value="ABC_transporter-like_ATP-bd"/>
</dbReference>
<dbReference type="OrthoDB" id="9776369at2"/>
<dbReference type="SMART" id="SM00382">
    <property type="entry name" value="AAA"/>
    <property type="match status" value="1"/>
</dbReference>
<dbReference type="EMBL" id="CP042582">
    <property type="protein sequence ID" value="QEX24199.1"/>
    <property type="molecule type" value="Genomic_DNA"/>
</dbReference>
<dbReference type="PANTHER" id="PTHR31862">
    <property type="entry name" value="UPF0261 DOMAIN PROTEIN (AFU_ORTHOLOGUE AFUA_1G10120)"/>
    <property type="match status" value="1"/>
</dbReference>
<dbReference type="Pfam" id="PF23189">
    <property type="entry name" value="UPF0261_C"/>
    <property type="match status" value="1"/>
</dbReference>
<dbReference type="AlphaFoldDB" id="A0A5J6N372"/>
<dbReference type="Proteomes" id="UP000325797">
    <property type="component" value="Chromosome"/>
</dbReference>
<accession>A0A5J6N372</accession>
<dbReference type="InterPro" id="IPR017871">
    <property type="entry name" value="ABC_transporter-like_CS"/>
</dbReference>
<name>A0A5J6N372_9PROT</name>
<organism evidence="6 7">
    <name type="scientific">Hypericibacter adhaerens</name>
    <dbReference type="NCBI Taxonomy" id="2602016"/>
    <lineage>
        <taxon>Bacteria</taxon>
        <taxon>Pseudomonadati</taxon>
        <taxon>Pseudomonadota</taxon>
        <taxon>Alphaproteobacteria</taxon>
        <taxon>Rhodospirillales</taxon>
        <taxon>Dongiaceae</taxon>
        <taxon>Hypericibacter</taxon>
    </lineage>
</organism>
<evidence type="ECO:0000256" key="1">
    <source>
        <dbReference type="ARBA" id="ARBA00022741"/>
    </source>
</evidence>
<dbReference type="Pfam" id="PF06792">
    <property type="entry name" value="UPF0261"/>
    <property type="match status" value="1"/>
</dbReference>
<dbReference type="InterPro" id="IPR027417">
    <property type="entry name" value="P-loop_NTPase"/>
</dbReference>
<dbReference type="InterPro" id="IPR008322">
    <property type="entry name" value="UPF0261"/>
</dbReference>
<dbReference type="Pfam" id="PF00005">
    <property type="entry name" value="ABC_tran"/>
    <property type="match status" value="1"/>
</dbReference>
<evidence type="ECO:0000256" key="4">
    <source>
        <dbReference type="SAM" id="MobiDB-lite"/>
    </source>
</evidence>
<evidence type="ECO:0000313" key="7">
    <source>
        <dbReference type="Proteomes" id="UP000325797"/>
    </source>
</evidence>
<dbReference type="PROSITE" id="PS00211">
    <property type="entry name" value="ABC_TRANSPORTER_1"/>
    <property type="match status" value="1"/>
</dbReference>